<reference evidence="2 3" key="1">
    <citation type="submission" date="2015-09" db="EMBL/GenBank/DDBJ databases">
        <authorList>
            <consortium name="Swine Surveillance"/>
        </authorList>
    </citation>
    <scope>NUCLEOTIDE SEQUENCE [LARGE SCALE GENOMIC DNA]</scope>
    <source>
        <strain evidence="2 3">CECT 7648</strain>
    </source>
</reference>
<evidence type="ECO:0000313" key="2">
    <source>
        <dbReference type="EMBL" id="CUH77372.1"/>
    </source>
</evidence>
<evidence type="ECO:0000256" key="1">
    <source>
        <dbReference type="SAM" id="SignalP"/>
    </source>
</evidence>
<dbReference type="OrthoDB" id="7773807at2"/>
<protein>
    <recommendedName>
        <fullName evidence="4">Lipoprotein</fullName>
    </recommendedName>
</protein>
<dbReference type="Proteomes" id="UP000054935">
    <property type="component" value="Unassembled WGS sequence"/>
</dbReference>
<keyword evidence="1" id="KW-0732">Signal</keyword>
<dbReference type="AlphaFoldDB" id="A0A0P1G6K6"/>
<evidence type="ECO:0000313" key="3">
    <source>
        <dbReference type="Proteomes" id="UP000054935"/>
    </source>
</evidence>
<evidence type="ECO:0008006" key="4">
    <source>
        <dbReference type="Google" id="ProtNLM"/>
    </source>
</evidence>
<dbReference type="PROSITE" id="PS51257">
    <property type="entry name" value="PROKAR_LIPOPROTEIN"/>
    <property type="match status" value="1"/>
</dbReference>
<sequence length="167" mass="18232">MKKALSVLVVSSVVLTSCGAIRDSAMNPFNWFGRSTSEAVATGAEVNPLIPARRSSVFRSNQPETYQGWAVGEVTELLVERRPGGAVIRATAVADRQGAFEVRLVKNDEESDADTLTYDFRAIQQPGNVGTALSRQVTAAVWLTDNELRGIRTIRVKAARNVRTARR</sequence>
<feature type="signal peptide" evidence="1">
    <location>
        <begin position="1"/>
        <end position="22"/>
    </location>
</feature>
<proteinExistence type="predicted"/>
<dbReference type="RefSeq" id="WP_058246940.1">
    <property type="nucleotide sequence ID" value="NZ_CYSE01000002.1"/>
</dbReference>
<gene>
    <name evidence="2" type="ORF">TRN7648_01439</name>
</gene>
<dbReference type="EMBL" id="CYSE01000002">
    <property type="protein sequence ID" value="CUH77372.1"/>
    <property type="molecule type" value="Genomic_DNA"/>
</dbReference>
<organism evidence="2 3">
    <name type="scientific">Tropicibacter naphthalenivorans</name>
    <dbReference type="NCBI Taxonomy" id="441103"/>
    <lineage>
        <taxon>Bacteria</taxon>
        <taxon>Pseudomonadati</taxon>
        <taxon>Pseudomonadota</taxon>
        <taxon>Alphaproteobacteria</taxon>
        <taxon>Rhodobacterales</taxon>
        <taxon>Roseobacteraceae</taxon>
        <taxon>Tropicibacter</taxon>
    </lineage>
</organism>
<name>A0A0P1G6K6_9RHOB</name>
<feature type="chain" id="PRO_5006063121" description="Lipoprotein" evidence="1">
    <location>
        <begin position="23"/>
        <end position="167"/>
    </location>
</feature>
<keyword evidence="3" id="KW-1185">Reference proteome</keyword>
<dbReference type="STRING" id="441103.TRN7648_01439"/>
<accession>A0A0P1G6K6</accession>